<feature type="compositionally biased region" description="Low complexity" evidence="1">
    <location>
        <begin position="74"/>
        <end position="94"/>
    </location>
</feature>
<evidence type="ECO:0008006" key="4">
    <source>
        <dbReference type="Google" id="ProtNLM"/>
    </source>
</evidence>
<accession>A0A3N4I2K8</accession>
<gene>
    <name evidence="2" type="ORF">BJ508DRAFT_363890</name>
</gene>
<reference evidence="2 3" key="1">
    <citation type="journal article" date="2018" name="Nat. Ecol. Evol.">
        <title>Pezizomycetes genomes reveal the molecular basis of ectomycorrhizal truffle lifestyle.</title>
        <authorList>
            <person name="Murat C."/>
            <person name="Payen T."/>
            <person name="Noel B."/>
            <person name="Kuo A."/>
            <person name="Morin E."/>
            <person name="Chen J."/>
            <person name="Kohler A."/>
            <person name="Krizsan K."/>
            <person name="Balestrini R."/>
            <person name="Da Silva C."/>
            <person name="Montanini B."/>
            <person name="Hainaut M."/>
            <person name="Levati E."/>
            <person name="Barry K.W."/>
            <person name="Belfiori B."/>
            <person name="Cichocki N."/>
            <person name="Clum A."/>
            <person name="Dockter R.B."/>
            <person name="Fauchery L."/>
            <person name="Guy J."/>
            <person name="Iotti M."/>
            <person name="Le Tacon F."/>
            <person name="Lindquist E.A."/>
            <person name="Lipzen A."/>
            <person name="Malagnac F."/>
            <person name="Mello A."/>
            <person name="Molinier V."/>
            <person name="Miyauchi S."/>
            <person name="Poulain J."/>
            <person name="Riccioni C."/>
            <person name="Rubini A."/>
            <person name="Sitrit Y."/>
            <person name="Splivallo R."/>
            <person name="Traeger S."/>
            <person name="Wang M."/>
            <person name="Zifcakova L."/>
            <person name="Wipf D."/>
            <person name="Zambonelli A."/>
            <person name="Paolocci F."/>
            <person name="Nowrousian M."/>
            <person name="Ottonello S."/>
            <person name="Baldrian P."/>
            <person name="Spatafora J.W."/>
            <person name="Henrissat B."/>
            <person name="Nagy L.G."/>
            <person name="Aury J.M."/>
            <person name="Wincker P."/>
            <person name="Grigoriev I.V."/>
            <person name="Bonfante P."/>
            <person name="Martin F.M."/>
        </authorList>
    </citation>
    <scope>NUCLEOTIDE SEQUENCE [LARGE SCALE GENOMIC DNA]</scope>
    <source>
        <strain evidence="2 3">RN42</strain>
    </source>
</reference>
<feature type="region of interest" description="Disordered" evidence="1">
    <location>
        <begin position="74"/>
        <end position="99"/>
    </location>
</feature>
<proteinExistence type="predicted"/>
<evidence type="ECO:0000256" key="1">
    <source>
        <dbReference type="SAM" id="MobiDB-lite"/>
    </source>
</evidence>
<dbReference type="EMBL" id="ML119712">
    <property type="protein sequence ID" value="RPA78340.1"/>
    <property type="molecule type" value="Genomic_DNA"/>
</dbReference>
<protein>
    <recommendedName>
        <fullName evidence="4">F-box domain-containing protein</fullName>
    </recommendedName>
</protein>
<keyword evidence="3" id="KW-1185">Reference proteome</keyword>
<name>A0A3N4I2K8_ASCIM</name>
<sequence>MTDTTPSPSPPEVATDSRSFPLFTLPLEIRLEIYSHCAAYSLLNLYNTNLTIRAELNDHPAIITSSYGYIPRRTSPAAPAAPAAPASTPTTSTPFSQNPTPRFTITNIDAVDSPQEAALFKTQQMHGDQLRGRRVMCEDCWSVGKCVGYRGSVSLEGEGEGRWFPDWCTCCVYRLSRAPLPRLEVLRGEGRVLRSDGVGREGGGGGGGGGGEVSGGGGLMVGYGSMVGLWFEAPSSIEGRD</sequence>
<organism evidence="2 3">
    <name type="scientific">Ascobolus immersus RN42</name>
    <dbReference type="NCBI Taxonomy" id="1160509"/>
    <lineage>
        <taxon>Eukaryota</taxon>
        <taxon>Fungi</taxon>
        <taxon>Dikarya</taxon>
        <taxon>Ascomycota</taxon>
        <taxon>Pezizomycotina</taxon>
        <taxon>Pezizomycetes</taxon>
        <taxon>Pezizales</taxon>
        <taxon>Ascobolaceae</taxon>
        <taxon>Ascobolus</taxon>
    </lineage>
</organism>
<evidence type="ECO:0000313" key="3">
    <source>
        <dbReference type="Proteomes" id="UP000275078"/>
    </source>
</evidence>
<dbReference type="AlphaFoldDB" id="A0A3N4I2K8"/>
<evidence type="ECO:0000313" key="2">
    <source>
        <dbReference type="EMBL" id="RPA78340.1"/>
    </source>
</evidence>
<dbReference type="Proteomes" id="UP000275078">
    <property type="component" value="Unassembled WGS sequence"/>
</dbReference>